<evidence type="ECO:0000256" key="4">
    <source>
        <dbReference type="ARBA" id="ARBA00023453"/>
    </source>
</evidence>
<dbReference type="GO" id="GO:0008757">
    <property type="term" value="F:S-adenosylmethionine-dependent methyltransferase activity"/>
    <property type="evidence" value="ECO:0007669"/>
    <property type="project" value="TreeGrafter"/>
</dbReference>
<dbReference type="SUPFAM" id="SSF53335">
    <property type="entry name" value="S-adenosyl-L-methionine-dependent methyltransferases"/>
    <property type="match status" value="1"/>
</dbReference>
<keyword evidence="2" id="KW-0808">Transferase</keyword>
<evidence type="ECO:0000256" key="1">
    <source>
        <dbReference type="ARBA" id="ARBA00022603"/>
    </source>
</evidence>
<feature type="compositionally biased region" description="Low complexity" evidence="5">
    <location>
        <begin position="114"/>
        <end position="123"/>
    </location>
</feature>
<dbReference type="InterPro" id="IPR050362">
    <property type="entry name" value="Cation-dep_OMT"/>
</dbReference>
<reference evidence="6" key="1">
    <citation type="journal article" date="2020" name="Fungal Divers.">
        <title>Resolving the Mortierellaceae phylogeny through synthesis of multi-gene phylogenetics and phylogenomics.</title>
        <authorList>
            <person name="Vandepol N."/>
            <person name="Liber J."/>
            <person name="Desiro A."/>
            <person name="Na H."/>
            <person name="Kennedy M."/>
            <person name="Barry K."/>
            <person name="Grigoriev I.V."/>
            <person name="Miller A.N."/>
            <person name="O'Donnell K."/>
            <person name="Stajich J.E."/>
            <person name="Bonito G."/>
        </authorList>
    </citation>
    <scope>NUCLEOTIDE SEQUENCE</scope>
    <source>
        <strain evidence="6">MES-2147</strain>
    </source>
</reference>
<dbReference type="OrthoDB" id="10251242at2759"/>
<dbReference type="InterPro" id="IPR029063">
    <property type="entry name" value="SAM-dependent_MTases_sf"/>
</dbReference>
<feature type="region of interest" description="Disordered" evidence="5">
    <location>
        <begin position="104"/>
        <end position="146"/>
    </location>
</feature>
<evidence type="ECO:0000313" key="7">
    <source>
        <dbReference type="Proteomes" id="UP000749646"/>
    </source>
</evidence>
<gene>
    <name evidence="6" type="ORF">BGZ65_002954</name>
</gene>
<name>A0A9P6STW7_9FUNG</name>
<dbReference type="Pfam" id="PF01596">
    <property type="entry name" value="Methyltransf_3"/>
    <property type="match status" value="1"/>
</dbReference>
<dbReference type="GO" id="GO:0008171">
    <property type="term" value="F:O-methyltransferase activity"/>
    <property type="evidence" value="ECO:0007669"/>
    <property type="project" value="InterPro"/>
</dbReference>
<keyword evidence="1" id="KW-0489">Methyltransferase</keyword>
<dbReference type="Proteomes" id="UP000749646">
    <property type="component" value="Unassembled WGS sequence"/>
</dbReference>
<keyword evidence="7" id="KW-1185">Reference proteome</keyword>
<feature type="non-terminal residue" evidence="6">
    <location>
        <position position="1"/>
    </location>
</feature>
<proteinExistence type="inferred from homology"/>
<dbReference type="InterPro" id="IPR002935">
    <property type="entry name" value="SAM_O-MeTrfase"/>
</dbReference>
<organism evidence="6 7">
    <name type="scientific">Modicella reniformis</name>
    <dbReference type="NCBI Taxonomy" id="1440133"/>
    <lineage>
        <taxon>Eukaryota</taxon>
        <taxon>Fungi</taxon>
        <taxon>Fungi incertae sedis</taxon>
        <taxon>Mucoromycota</taxon>
        <taxon>Mortierellomycotina</taxon>
        <taxon>Mortierellomycetes</taxon>
        <taxon>Mortierellales</taxon>
        <taxon>Mortierellaceae</taxon>
        <taxon>Modicella</taxon>
    </lineage>
</organism>
<evidence type="ECO:0000256" key="5">
    <source>
        <dbReference type="SAM" id="MobiDB-lite"/>
    </source>
</evidence>
<comment type="similarity">
    <text evidence="4">Belongs to the class I-like SAM-binding methyltransferase superfamily. Cation-dependent O-methyltransferase family.</text>
</comment>
<evidence type="ECO:0000256" key="2">
    <source>
        <dbReference type="ARBA" id="ARBA00022679"/>
    </source>
</evidence>
<dbReference type="PROSITE" id="PS51682">
    <property type="entry name" value="SAM_OMT_I"/>
    <property type="match status" value="1"/>
</dbReference>
<dbReference type="Gene3D" id="3.40.50.150">
    <property type="entry name" value="Vaccinia Virus protein VP39"/>
    <property type="match status" value="1"/>
</dbReference>
<evidence type="ECO:0000313" key="6">
    <source>
        <dbReference type="EMBL" id="KAG0002054.1"/>
    </source>
</evidence>
<dbReference type="AlphaFoldDB" id="A0A9P6STW7"/>
<dbReference type="PANTHER" id="PTHR10509:SF14">
    <property type="entry name" value="CAFFEOYL-COA O-METHYLTRANSFERASE 3-RELATED"/>
    <property type="match status" value="1"/>
</dbReference>
<comment type="caution">
    <text evidence="6">The sequence shown here is derived from an EMBL/GenBank/DDBJ whole genome shotgun (WGS) entry which is preliminary data.</text>
</comment>
<evidence type="ECO:0008006" key="8">
    <source>
        <dbReference type="Google" id="ProtNLM"/>
    </source>
</evidence>
<sequence>MAMADGMPKGSTLYTCELEAKAARLAREAFSVSIELLEGEAMNSLHDLAAKKLQFDAVFLDADKGNYVNYFNFILENDLLANHGYIVADNVLFSGLVLHSEGSPSSLPSPPVSPQLAPQSDSSSKSEQKRSTKLSRQKAADRVDAFNKHVKNDPRVDVVLLPIFDGLSVIMRKKAVDDPTHPQVTR</sequence>
<keyword evidence="3" id="KW-0949">S-adenosyl-L-methionine</keyword>
<accession>A0A9P6STW7</accession>
<protein>
    <recommendedName>
        <fullName evidence="8">O-methyltransferase</fullName>
    </recommendedName>
</protein>
<dbReference type="EMBL" id="JAAAHW010000473">
    <property type="protein sequence ID" value="KAG0002054.1"/>
    <property type="molecule type" value="Genomic_DNA"/>
</dbReference>
<dbReference type="PANTHER" id="PTHR10509">
    <property type="entry name" value="O-METHYLTRANSFERASE-RELATED"/>
    <property type="match status" value="1"/>
</dbReference>
<evidence type="ECO:0000256" key="3">
    <source>
        <dbReference type="ARBA" id="ARBA00022691"/>
    </source>
</evidence>
<dbReference type="GO" id="GO:0032259">
    <property type="term" value="P:methylation"/>
    <property type="evidence" value="ECO:0007669"/>
    <property type="project" value="UniProtKB-KW"/>
</dbReference>